<reference evidence="4" key="2">
    <citation type="submission" date="2020-12" db="EMBL/GenBank/DDBJ databases">
        <title>New Spironucleus salmonicida genome in near-complete chromosomes.</title>
        <authorList>
            <person name="Xu F."/>
            <person name="Kurt Z."/>
            <person name="Jimenez-Gonzalez A."/>
            <person name="Astvaldsson A."/>
            <person name="Andersson J.O."/>
            <person name="Svard S.G."/>
        </authorList>
    </citation>
    <scope>NUCLEOTIDE SEQUENCE</scope>
    <source>
        <strain evidence="4">ATCC 50377</strain>
    </source>
</reference>
<sequence length="578" mass="66815">MSDLSDSGLDIDCPVPQKAKPFSKVSLTSARKSITQKEIQPLPSQSENQQVKDLFSRVRALEEENIQLTNQVRASSNTTNNEQFTFQMSSEASKKFSELTGKNRQLNAALEVQKSRFQQQIQLINQLQTENSQLYQNLEKVNGKQSTISKLPMDEDIEQSYKNQIKEKSKESEHLLGKFGEINVKVNQLQQENTKLKQIIQKETGQEYSNLDVNQFQGRAEKILTLQNKLKLLQEQQKSTQKVPQNIHDIQAEIEQRFRDTIDSLQQQVEEQKLYINQVQESQLITQDKLKKSQTRLQGLENENHSIRDNIKTFTKKSQLDTSIIKKLRIFLSKPENYELQKSKIQAAEMRAKQSEDKLQGLMQTMAGGDSQLQIIAAGAQLESYQYKDIINQLRSENQFLKSQLAEFYESMLTTQESDENILRLFRAMQNANNSTQQTSEQVIENLFTIIQQFNSALQQDSQYQQASQEMQYQTQTVTQLLDKTQSGTRAVLYDKLAEQALQNRPRKRVKKVENIVSPKVLTTTIKQEKTPVEKYRDSLSEKQPKPIEKGQTQKLDQYEDEYQDDAAIPEEQHEQSD</sequence>
<dbReference type="AlphaFoldDB" id="V6LRQ5"/>
<evidence type="ECO:0000313" key="3">
    <source>
        <dbReference type="EMBL" id="EST46376.1"/>
    </source>
</evidence>
<keyword evidence="5" id="KW-1185">Reference proteome</keyword>
<reference evidence="3 4" key="1">
    <citation type="journal article" date="2014" name="PLoS Genet.">
        <title>The Genome of Spironucleus salmonicida Highlights a Fish Pathogen Adapted to Fluctuating Environments.</title>
        <authorList>
            <person name="Xu F."/>
            <person name="Jerlstrom-Hultqvist J."/>
            <person name="Einarsson E."/>
            <person name="Astvaldsson A."/>
            <person name="Svard S.G."/>
            <person name="Andersson J.O."/>
        </authorList>
    </citation>
    <scope>NUCLEOTIDE SEQUENCE</scope>
    <source>
        <strain evidence="4">ATCC 50377</strain>
    </source>
</reference>
<organism evidence="3">
    <name type="scientific">Spironucleus salmonicida</name>
    <dbReference type="NCBI Taxonomy" id="348837"/>
    <lineage>
        <taxon>Eukaryota</taxon>
        <taxon>Metamonada</taxon>
        <taxon>Diplomonadida</taxon>
        <taxon>Hexamitidae</taxon>
        <taxon>Hexamitinae</taxon>
        <taxon>Spironucleus</taxon>
    </lineage>
</organism>
<proteinExistence type="predicted"/>
<dbReference type="PANTHER" id="PTHR31935:SF1">
    <property type="entry name" value="COILED-COIL DOMAIN-CONTAINING PROTEIN 13"/>
    <property type="match status" value="1"/>
</dbReference>
<feature type="coiled-coil region" evidence="1">
    <location>
        <begin position="262"/>
        <end position="365"/>
    </location>
</feature>
<feature type="compositionally biased region" description="Acidic residues" evidence="2">
    <location>
        <begin position="559"/>
        <end position="569"/>
    </location>
</feature>
<protein>
    <submittedName>
        <fullName evidence="3">Uncharacterized protein</fullName>
    </submittedName>
</protein>
<evidence type="ECO:0000313" key="5">
    <source>
        <dbReference type="Proteomes" id="UP000018208"/>
    </source>
</evidence>
<feature type="region of interest" description="Disordered" evidence="2">
    <location>
        <begin position="1"/>
        <end position="25"/>
    </location>
</feature>
<dbReference type="VEuPathDB" id="GiardiaDB:SS50377_28180"/>
<dbReference type="Proteomes" id="UP000018208">
    <property type="component" value="Unassembled WGS sequence"/>
</dbReference>
<dbReference type="OrthoDB" id="10258312at2759"/>
<gene>
    <name evidence="3" type="ORF">SS50377_13619</name>
    <name evidence="4" type="ORF">SS50377_28180</name>
</gene>
<feature type="compositionally biased region" description="Basic and acidic residues" evidence="2">
    <location>
        <begin position="528"/>
        <end position="549"/>
    </location>
</feature>
<dbReference type="InterPro" id="IPR038929">
    <property type="entry name" value="CCDC13"/>
</dbReference>
<accession>V6LRQ5</accession>
<feature type="region of interest" description="Disordered" evidence="2">
    <location>
        <begin position="528"/>
        <end position="578"/>
    </location>
</feature>
<dbReference type="EMBL" id="KI546076">
    <property type="protein sequence ID" value="EST46376.1"/>
    <property type="molecule type" value="Genomic_DNA"/>
</dbReference>
<dbReference type="PANTHER" id="PTHR31935">
    <property type="entry name" value="COILED-COIL DOMAIN-CONTAINING PROTEIN 13"/>
    <property type="match status" value="1"/>
</dbReference>
<name>V6LRQ5_9EUKA</name>
<evidence type="ECO:0000256" key="1">
    <source>
        <dbReference type="SAM" id="Coils"/>
    </source>
</evidence>
<evidence type="ECO:0000313" key="4">
    <source>
        <dbReference type="EMBL" id="KAH0570205.1"/>
    </source>
</evidence>
<feature type="coiled-coil region" evidence="1">
    <location>
        <begin position="44"/>
        <end position="78"/>
    </location>
</feature>
<dbReference type="EMBL" id="AUWU02000008">
    <property type="protein sequence ID" value="KAH0570205.1"/>
    <property type="molecule type" value="Genomic_DNA"/>
</dbReference>
<evidence type="ECO:0000256" key="2">
    <source>
        <dbReference type="SAM" id="MobiDB-lite"/>
    </source>
</evidence>
<keyword evidence="1" id="KW-0175">Coiled coil</keyword>